<keyword evidence="4 6" id="KW-1133">Transmembrane helix</keyword>
<accession>A0A6N2XFA7</accession>
<feature type="transmembrane region" description="Helical" evidence="6">
    <location>
        <begin position="67"/>
        <end position="85"/>
    </location>
</feature>
<dbReference type="CDD" id="cd06579">
    <property type="entry name" value="TM_PBP1_transp_AraH_like"/>
    <property type="match status" value="1"/>
</dbReference>
<dbReference type="PANTHER" id="PTHR32196">
    <property type="entry name" value="ABC TRANSPORTER PERMEASE PROTEIN YPHD-RELATED-RELATED"/>
    <property type="match status" value="1"/>
</dbReference>
<reference evidence="7" key="1">
    <citation type="submission" date="2019-11" db="EMBL/GenBank/DDBJ databases">
        <authorList>
            <person name="Feng L."/>
        </authorList>
    </citation>
    <scope>NUCLEOTIDE SEQUENCE</scope>
    <source>
        <strain evidence="7">CbolteaeLFYP116</strain>
    </source>
</reference>
<feature type="transmembrane region" description="Helical" evidence="6">
    <location>
        <begin position="161"/>
        <end position="183"/>
    </location>
</feature>
<keyword evidence="2" id="KW-1003">Cell membrane</keyword>
<evidence type="ECO:0000256" key="1">
    <source>
        <dbReference type="ARBA" id="ARBA00004651"/>
    </source>
</evidence>
<comment type="subcellular location">
    <subcellularLocation>
        <location evidence="1">Cell membrane</location>
        <topology evidence="1">Multi-pass membrane protein</topology>
    </subcellularLocation>
</comment>
<sequence>MKINKSLFKKREVLVLGVIFIIMIVMGATTQTFLTLNNMMSVAIGLCADGFIALAMTFILISGQIDLSVGAVQCLASMFIGQFYIYYGMNVWMAMLIALLTSMLLGWVTGVLVAKLNILPFIITLGMQGVARGLCYVISSGNSIPITGESVALFRKLGSGYIGKIPVFFILLIIAAIICQFLLMKTKFFAKVYFIGSNAKAAELAGIKVKNTKIALYVISALLAAVAGVLSTSRFGVSTPTLGLQAEGRAITAAVIGGTSMAGGEGNIIGSMLGLIMIHLFTNALIQMGVSVYWQDFASSALLIVVIVFDTLSKQAKRN</sequence>
<feature type="transmembrane region" description="Helical" evidence="6">
    <location>
        <begin position="40"/>
        <end position="60"/>
    </location>
</feature>
<evidence type="ECO:0000256" key="6">
    <source>
        <dbReference type="SAM" id="Phobius"/>
    </source>
</evidence>
<keyword evidence="5 6" id="KW-0472">Membrane</keyword>
<evidence type="ECO:0000313" key="7">
    <source>
        <dbReference type="EMBL" id="VYT53011.1"/>
    </source>
</evidence>
<dbReference type="Pfam" id="PF02653">
    <property type="entry name" value="BPD_transp_2"/>
    <property type="match status" value="1"/>
</dbReference>
<dbReference type="InterPro" id="IPR001851">
    <property type="entry name" value="ABC_transp_permease"/>
</dbReference>
<dbReference type="GeneID" id="23113092"/>
<feature type="transmembrane region" description="Helical" evidence="6">
    <location>
        <begin position="214"/>
        <end position="236"/>
    </location>
</feature>
<evidence type="ECO:0000256" key="4">
    <source>
        <dbReference type="ARBA" id="ARBA00022989"/>
    </source>
</evidence>
<proteinExistence type="predicted"/>
<feature type="transmembrane region" description="Helical" evidence="6">
    <location>
        <begin position="12"/>
        <end position="34"/>
    </location>
</feature>
<dbReference type="GO" id="GO:0005886">
    <property type="term" value="C:plasma membrane"/>
    <property type="evidence" value="ECO:0007669"/>
    <property type="project" value="UniProtKB-SubCell"/>
</dbReference>
<dbReference type="EMBL" id="CACRTF010000017">
    <property type="protein sequence ID" value="VYT53011.1"/>
    <property type="molecule type" value="Genomic_DNA"/>
</dbReference>
<dbReference type="GO" id="GO:0022857">
    <property type="term" value="F:transmembrane transporter activity"/>
    <property type="evidence" value="ECO:0007669"/>
    <property type="project" value="InterPro"/>
</dbReference>
<dbReference type="AlphaFoldDB" id="A0A6N2XFA7"/>
<dbReference type="RefSeq" id="WP_002572772.1">
    <property type="nucleotide sequence ID" value="NZ_BAABZS010000001.1"/>
</dbReference>
<evidence type="ECO:0000256" key="5">
    <source>
        <dbReference type="ARBA" id="ARBA00023136"/>
    </source>
</evidence>
<organism evidence="7">
    <name type="scientific">Enterocloster bolteae</name>
    <dbReference type="NCBI Taxonomy" id="208479"/>
    <lineage>
        <taxon>Bacteria</taxon>
        <taxon>Bacillati</taxon>
        <taxon>Bacillota</taxon>
        <taxon>Clostridia</taxon>
        <taxon>Lachnospirales</taxon>
        <taxon>Lachnospiraceae</taxon>
        <taxon>Enterocloster</taxon>
    </lineage>
</organism>
<gene>
    <name evidence="7" type="primary">rbsC_28</name>
    <name evidence="7" type="ORF">CBLFYP116_05060</name>
</gene>
<feature type="transmembrane region" description="Helical" evidence="6">
    <location>
        <begin position="121"/>
        <end position="141"/>
    </location>
</feature>
<protein>
    <submittedName>
        <fullName evidence="7">Ribose transport system permease protein RbsC</fullName>
    </submittedName>
</protein>
<name>A0A6N2XFA7_9FIRM</name>
<feature type="transmembrane region" description="Helical" evidence="6">
    <location>
        <begin position="91"/>
        <end position="114"/>
    </location>
</feature>
<evidence type="ECO:0000256" key="2">
    <source>
        <dbReference type="ARBA" id="ARBA00022475"/>
    </source>
</evidence>
<evidence type="ECO:0000256" key="3">
    <source>
        <dbReference type="ARBA" id="ARBA00022692"/>
    </source>
</evidence>
<keyword evidence="3 6" id="KW-0812">Transmembrane</keyword>
<feature type="transmembrane region" description="Helical" evidence="6">
    <location>
        <begin position="268"/>
        <end position="286"/>
    </location>
</feature>